<dbReference type="SUPFAM" id="SSF110221">
    <property type="entry name" value="AbfB domain"/>
    <property type="match status" value="2"/>
</dbReference>
<evidence type="ECO:0000313" key="10">
    <source>
        <dbReference type="Proteomes" id="UP001519363"/>
    </source>
</evidence>
<dbReference type="InterPro" id="IPR007934">
    <property type="entry name" value="AbfB_ABD"/>
</dbReference>
<keyword evidence="4" id="KW-0732">Signal</keyword>
<feature type="domain" description="Glycosyl hydrolases family 2 sugar binding" evidence="7">
    <location>
        <begin position="104"/>
        <end position="188"/>
    </location>
</feature>
<keyword evidence="2" id="KW-0378">Hydrolase</keyword>
<dbReference type="RefSeq" id="WP_249044727.1">
    <property type="nucleotide sequence ID" value="NZ_JAGIOO010000001.1"/>
</dbReference>
<feature type="domain" description="Glycoside hydrolase family 2 immunoglobulin-like beta-sandwich" evidence="5">
    <location>
        <begin position="230"/>
        <end position="318"/>
    </location>
</feature>
<dbReference type="Pfam" id="PF02836">
    <property type="entry name" value="Glyco_hydro_2_C"/>
    <property type="match status" value="1"/>
</dbReference>
<evidence type="ECO:0000256" key="3">
    <source>
        <dbReference type="ARBA" id="ARBA00023295"/>
    </source>
</evidence>
<keyword evidence="10" id="KW-1185">Reference proteome</keyword>
<feature type="domain" description="Alpha-L-arabinofuranosidase B arabinose-binding" evidence="8">
    <location>
        <begin position="623"/>
        <end position="761"/>
    </location>
</feature>
<dbReference type="Pfam" id="PF00703">
    <property type="entry name" value="Glyco_hydro_2"/>
    <property type="match status" value="1"/>
</dbReference>
<dbReference type="PROSITE" id="PS51318">
    <property type="entry name" value="TAT"/>
    <property type="match status" value="1"/>
</dbReference>
<sequence length="925" mass="101224">MSLSSLRRRLVPGLAALTALLLPAPPALASAPLDQPVPTPRVAPVDLTTPWTGQVSPANALPEYPRPQLVRPDWLNLNGLWEFTGAPNLSAPPIGRPLAERVLVPYPVESALSRVKRHEDHMFYRRTVSVPAGWSGRNVLLNFGAVTWETRVWVNGTQVGTHTGGFDAFTFDVTSALRAGENEIVVGVSSTVDRDRYPVGKQHKQPHSIWYTPASGIWQTVWLEPVRTGHITRLDTTPDVPGGALDLTVQATGASGQQVRAEVLSGGQVVGTATGAPGARLRVPVPNARLWSPDDPFLHDLRVTLSGGDAVTGYFGMRSLGKAVVGGVMRPLLNGKFVYQLGTLDQGYWPDGIYTAPTDEALRWDLERQKALGFNMVRKHIKVEPARWFYHADRLGLLVWQDMPSLNHTVNTTAEGRANHESELRRMIEQHKGITSIVQWVPFNEGWGEYDNGRIADLVRSLDPTRLVNHNSGSNCCISKPDPGNGDVIDDHHYQITDSPRRPDARRIAVIGEYGGVGVAVPGHEYQPGAGFGAGPMQPNGPALTTRYLELTKEIQRFVHTFGVSASVYTQPVDVENEVNGFYTYDRRVLKVDQARVRDLHRRVLATAQGTELPRDGLVSLGVTNPGLTDRSLRHRDSVARTDPIGNSSGDLDRLDGTFRVRPGLADAACVSLEARNVPGQYLRHDSWQLRLAPSDGSAGFAAAATYCARAGLAGGGTSLESFNERGAYLRHFRDQVYLARGGGPNPWDTPAAFEQDSTWSPRTPWWRSGADLPLNQARSLRVTTPGFTDRYLRHQDNLARTDAVTGASPALLKADATWVVRRGKSDSSCYSLESRNFPGRFLRHQNFRLRLATDDGTALFAKDATFCAQPSGADVRLASVNELGANVRHYAAEVWAAVSGGGHPYDTPSFYQEDTRWAVAPAWG</sequence>
<dbReference type="InterPro" id="IPR036156">
    <property type="entry name" value="Beta-gal/glucu_dom_sf"/>
</dbReference>
<evidence type="ECO:0000256" key="2">
    <source>
        <dbReference type="ARBA" id="ARBA00022801"/>
    </source>
</evidence>
<dbReference type="InterPro" id="IPR006311">
    <property type="entry name" value="TAT_signal"/>
</dbReference>
<proteinExistence type="inferred from homology"/>
<dbReference type="InterPro" id="IPR006102">
    <property type="entry name" value="Ig-like_GH2"/>
</dbReference>
<evidence type="ECO:0000313" key="9">
    <source>
        <dbReference type="EMBL" id="MBP2473292.1"/>
    </source>
</evidence>
<dbReference type="CDD" id="cd23399">
    <property type="entry name" value="beta-trefoil_ABD_ABFB"/>
    <property type="match status" value="2"/>
</dbReference>
<dbReference type="InterPro" id="IPR006103">
    <property type="entry name" value="Glyco_hydro_2_cat"/>
</dbReference>
<dbReference type="SUPFAM" id="SSF49303">
    <property type="entry name" value="beta-Galactosidase/glucuronidase domain"/>
    <property type="match status" value="1"/>
</dbReference>
<dbReference type="PANTHER" id="PTHR42732:SF2">
    <property type="entry name" value="BETA-MANNOSIDASE"/>
    <property type="match status" value="1"/>
</dbReference>
<comment type="caution">
    <text evidence="9">The sequence shown here is derived from an EMBL/GenBank/DDBJ whole genome shotgun (WGS) entry which is preliminary data.</text>
</comment>
<protein>
    <recommendedName>
        <fullName evidence="11">Beta-galactosidase</fullName>
    </recommendedName>
</protein>
<accession>A0ABS5AAH4</accession>
<evidence type="ECO:0000259" key="7">
    <source>
        <dbReference type="Pfam" id="PF02837"/>
    </source>
</evidence>
<dbReference type="InterPro" id="IPR017853">
    <property type="entry name" value="GH"/>
</dbReference>
<evidence type="ECO:0008006" key="11">
    <source>
        <dbReference type="Google" id="ProtNLM"/>
    </source>
</evidence>
<evidence type="ECO:0000259" key="6">
    <source>
        <dbReference type="Pfam" id="PF02836"/>
    </source>
</evidence>
<dbReference type="Gene3D" id="2.60.40.10">
    <property type="entry name" value="Immunoglobulins"/>
    <property type="match status" value="1"/>
</dbReference>
<comment type="similarity">
    <text evidence="1">Belongs to the glycosyl hydrolase 2 family.</text>
</comment>
<dbReference type="InterPro" id="IPR013783">
    <property type="entry name" value="Ig-like_fold"/>
</dbReference>
<dbReference type="EMBL" id="JAGIOO010000001">
    <property type="protein sequence ID" value="MBP2473292.1"/>
    <property type="molecule type" value="Genomic_DNA"/>
</dbReference>
<dbReference type="Proteomes" id="UP001519363">
    <property type="component" value="Unassembled WGS sequence"/>
</dbReference>
<keyword evidence="3" id="KW-0326">Glycosidase</keyword>
<dbReference type="Gene3D" id="3.20.20.80">
    <property type="entry name" value="Glycosidases"/>
    <property type="match status" value="1"/>
</dbReference>
<name>A0ABS5AAH4_9PSEU</name>
<feature type="signal peptide" evidence="4">
    <location>
        <begin position="1"/>
        <end position="29"/>
    </location>
</feature>
<feature type="chain" id="PRO_5045795927" description="Beta-galactosidase" evidence="4">
    <location>
        <begin position="30"/>
        <end position="925"/>
    </location>
</feature>
<dbReference type="InterPro" id="IPR008979">
    <property type="entry name" value="Galactose-bd-like_sf"/>
</dbReference>
<dbReference type="Pfam" id="PF05270">
    <property type="entry name" value="AbfB"/>
    <property type="match status" value="2"/>
</dbReference>
<evidence type="ECO:0000259" key="5">
    <source>
        <dbReference type="Pfam" id="PF00703"/>
    </source>
</evidence>
<evidence type="ECO:0000259" key="8">
    <source>
        <dbReference type="Pfam" id="PF05270"/>
    </source>
</evidence>
<feature type="domain" description="Alpha-L-arabinofuranosidase B arabinose-binding" evidence="8">
    <location>
        <begin position="781"/>
        <end position="920"/>
    </location>
</feature>
<dbReference type="InterPro" id="IPR051913">
    <property type="entry name" value="GH2_Domain-Containing"/>
</dbReference>
<dbReference type="PANTHER" id="PTHR42732">
    <property type="entry name" value="BETA-GALACTOSIDASE"/>
    <property type="match status" value="1"/>
</dbReference>
<dbReference type="Gene3D" id="2.60.120.260">
    <property type="entry name" value="Galactose-binding domain-like"/>
    <property type="match status" value="1"/>
</dbReference>
<gene>
    <name evidence="9" type="ORF">JOF53_002164</name>
</gene>
<reference evidence="9 10" key="1">
    <citation type="submission" date="2021-03" db="EMBL/GenBank/DDBJ databases">
        <title>Sequencing the genomes of 1000 actinobacteria strains.</title>
        <authorList>
            <person name="Klenk H.-P."/>
        </authorList>
    </citation>
    <scope>NUCLEOTIDE SEQUENCE [LARGE SCALE GENOMIC DNA]</scope>
    <source>
        <strain evidence="9 10">DSM 44580</strain>
    </source>
</reference>
<dbReference type="InterPro" id="IPR036195">
    <property type="entry name" value="AbfB_ABD_sf"/>
</dbReference>
<dbReference type="SUPFAM" id="SSF51445">
    <property type="entry name" value="(Trans)glycosidases"/>
    <property type="match status" value="1"/>
</dbReference>
<feature type="domain" description="Glycoside hydrolase family 2 catalytic" evidence="6">
    <location>
        <begin position="360"/>
        <end position="473"/>
    </location>
</feature>
<dbReference type="Gene3D" id="2.80.10.50">
    <property type="match status" value="2"/>
</dbReference>
<evidence type="ECO:0000256" key="1">
    <source>
        <dbReference type="ARBA" id="ARBA00007401"/>
    </source>
</evidence>
<evidence type="ECO:0000256" key="4">
    <source>
        <dbReference type="SAM" id="SignalP"/>
    </source>
</evidence>
<dbReference type="SUPFAM" id="SSF49785">
    <property type="entry name" value="Galactose-binding domain-like"/>
    <property type="match status" value="1"/>
</dbReference>
<dbReference type="InterPro" id="IPR006104">
    <property type="entry name" value="Glyco_hydro_2_N"/>
</dbReference>
<organism evidence="9 10">
    <name type="scientific">Crossiella equi</name>
    <dbReference type="NCBI Taxonomy" id="130796"/>
    <lineage>
        <taxon>Bacteria</taxon>
        <taxon>Bacillati</taxon>
        <taxon>Actinomycetota</taxon>
        <taxon>Actinomycetes</taxon>
        <taxon>Pseudonocardiales</taxon>
        <taxon>Pseudonocardiaceae</taxon>
        <taxon>Crossiella</taxon>
    </lineage>
</organism>
<dbReference type="Pfam" id="PF02837">
    <property type="entry name" value="Glyco_hydro_2_N"/>
    <property type="match status" value="1"/>
</dbReference>